<proteinExistence type="predicted"/>
<evidence type="ECO:0008006" key="4">
    <source>
        <dbReference type="Google" id="ProtNLM"/>
    </source>
</evidence>
<keyword evidence="1" id="KW-0472">Membrane</keyword>
<feature type="transmembrane region" description="Helical" evidence="1">
    <location>
        <begin position="299"/>
        <end position="317"/>
    </location>
</feature>
<dbReference type="EMBL" id="POWG01000028">
    <property type="protein sequence ID" value="PNQ96613.1"/>
    <property type="molecule type" value="Genomic_DNA"/>
</dbReference>
<feature type="transmembrane region" description="Helical" evidence="1">
    <location>
        <begin position="189"/>
        <end position="209"/>
    </location>
</feature>
<dbReference type="AlphaFoldDB" id="A0A2K1FVQ3"/>
<feature type="transmembrane region" description="Helical" evidence="1">
    <location>
        <begin position="337"/>
        <end position="356"/>
    </location>
</feature>
<accession>A0A2K1FVQ3</accession>
<feature type="transmembrane region" description="Helical" evidence="1">
    <location>
        <begin position="368"/>
        <end position="390"/>
    </location>
</feature>
<evidence type="ECO:0000256" key="1">
    <source>
        <dbReference type="SAM" id="Phobius"/>
    </source>
</evidence>
<feature type="transmembrane region" description="Helical" evidence="1">
    <location>
        <begin position="396"/>
        <end position="419"/>
    </location>
</feature>
<feature type="transmembrane region" description="Helical" evidence="1">
    <location>
        <begin position="12"/>
        <end position="36"/>
    </location>
</feature>
<sequence>MAMRDDAQRPDWLPWIAGAVTVALGLLFLILMPPLYNPDEMNHLYRAEQISRGELLGRRIGTDRTEAGGTIDGNLMAAFVPYISAQINRSPPPPSIRELPEAAIKWGGPAMTIDFRNTAIYPPYFYLPSVAAILGGKALGASIHQTFYAARLLNLLAAVAVLVTALALFRTGRTVAATLLLFPTAVSQYAAVSQDGLLITVGALAAALASRPLSERRAATGVEIAWITALLALLFVTRPPLVPLALLPWALARRPLAPWSILPTLGLVAVTAGWSLYAGTTIKVPWWASPFHYSMTEQLTGILTSPATYGGVLWRTMSDLGHGYLLQAVAVFGLLDVFLPGWVYGVAALGIGLALLRDGHAASGGNGLFRGTGLIAVAGTWLLIMTIQYLDFSPVGFAHILGVQGRYFLTPALFLGLLLPHWRLPAPLAALSAGAPFLTPVLAAATLPTTIALHYAT</sequence>
<geneLocation type="plasmid" evidence="2">
    <name>p16unnamed</name>
</geneLocation>
<feature type="transmembrane region" description="Helical" evidence="1">
    <location>
        <begin position="218"/>
        <end position="236"/>
    </location>
</feature>
<keyword evidence="1" id="KW-0812">Transmembrane</keyword>
<feature type="transmembrane region" description="Helical" evidence="1">
    <location>
        <begin position="124"/>
        <end position="140"/>
    </location>
</feature>
<evidence type="ECO:0000313" key="3">
    <source>
        <dbReference type="Proteomes" id="UP000236268"/>
    </source>
</evidence>
<gene>
    <name evidence="2" type="ORF">C1S70_22860</name>
</gene>
<feature type="transmembrane region" description="Helical" evidence="1">
    <location>
        <begin position="431"/>
        <end position="456"/>
    </location>
</feature>
<protein>
    <recommendedName>
        <fullName evidence="4">DUF2142 domain-containing protein</fullName>
    </recommendedName>
</protein>
<dbReference type="InterPro" id="IPR018674">
    <property type="entry name" value="DUF2142_membrane"/>
</dbReference>
<feature type="transmembrane region" description="Helical" evidence="1">
    <location>
        <begin position="256"/>
        <end position="278"/>
    </location>
</feature>
<dbReference type="Proteomes" id="UP000236268">
    <property type="component" value="Unassembled WGS sequence"/>
</dbReference>
<keyword evidence="2" id="KW-0614">Plasmid</keyword>
<dbReference type="Pfam" id="PF09913">
    <property type="entry name" value="DUF2142"/>
    <property type="match status" value="1"/>
</dbReference>
<organism evidence="2 3">
    <name type="scientific">Azospirillum argentinense</name>
    <dbReference type="NCBI Taxonomy" id="2970906"/>
    <lineage>
        <taxon>Bacteria</taxon>
        <taxon>Pseudomonadati</taxon>
        <taxon>Pseudomonadota</taxon>
        <taxon>Alphaproteobacteria</taxon>
        <taxon>Rhodospirillales</taxon>
        <taxon>Azospirillaceae</taxon>
        <taxon>Azospirillum</taxon>
    </lineage>
</organism>
<keyword evidence="1" id="KW-1133">Transmembrane helix</keyword>
<evidence type="ECO:0000313" key="2">
    <source>
        <dbReference type="EMBL" id="PNQ96613.1"/>
    </source>
</evidence>
<name>A0A2K1FVQ3_9PROT</name>
<reference evidence="2 3" key="1">
    <citation type="submission" date="2018-01" db="EMBL/GenBank/DDBJ databases">
        <title>Whole genome sequence of Azospirillum brasilense REC3 isolated from strawberry roots.</title>
        <authorList>
            <person name="Fontana C.A."/>
            <person name="Salazar S.M."/>
            <person name="Bassi D."/>
            <person name="Puglisi E."/>
            <person name="Lovaisa N.C."/>
            <person name="Toffoli L.M."/>
            <person name="Pedraza R."/>
            <person name="Cocconcelli P.S."/>
        </authorList>
    </citation>
    <scope>NUCLEOTIDE SEQUENCE [LARGE SCALE GENOMIC DNA]</scope>
    <source>
        <strain evidence="2 3">REC3</strain>
        <plasmid evidence="2">p16unnamed</plasmid>
    </source>
</reference>
<comment type="caution">
    <text evidence="2">The sequence shown here is derived from an EMBL/GenBank/DDBJ whole genome shotgun (WGS) entry which is preliminary data.</text>
</comment>
<feature type="transmembrane region" description="Helical" evidence="1">
    <location>
        <begin position="152"/>
        <end position="169"/>
    </location>
</feature>